<evidence type="ECO:0000256" key="2">
    <source>
        <dbReference type="ARBA" id="ARBA00010136"/>
    </source>
</evidence>
<evidence type="ECO:0000259" key="20">
    <source>
        <dbReference type="Pfam" id="PF17900"/>
    </source>
</evidence>
<keyword evidence="6" id="KW-0378">Hydrolase</keyword>
<evidence type="ECO:0008006" key="23">
    <source>
        <dbReference type="Google" id="ProtNLM"/>
    </source>
</evidence>
<dbReference type="InterPro" id="IPR042097">
    <property type="entry name" value="Aminopeptidase_N-like_N_sf"/>
</dbReference>
<dbReference type="Gene3D" id="2.60.40.1910">
    <property type="match status" value="1"/>
</dbReference>
<dbReference type="InterPro" id="IPR014782">
    <property type="entry name" value="Peptidase_M1_dom"/>
</dbReference>
<feature type="active site" description="Proton acceptor" evidence="12">
    <location>
        <position position="394"/>
    </location>
</feature>
<feature type="domain" description="ERAP1-like C-terminal" evidence="19">
    <location>
        <begin position="861"/>
        <end position="1050"/>
    </location>
</feature>
<feature type="binding site" evidence="13">
    <location>
        <position position="393"/>
    </location>
    <ligand>
        <name>Zn(2+)</name>
        <dbReference type="ChEBI" id="CHEBI:29105"/>
        <note>catalytic</note>
    </ligand>
</feature>
<dbReference type="EMBL" id="MCFG01000172">
    <property type="protein sequence ID" value="ORX79537.1"/>
    <property type="molecule type" value="Genomic_DNA"/>
</dbReference>
<name>A0A1Y1X154_9FUNG</name>
<accession>A0A1Y1X154</accession>
<evidence type="ECO:0000256" key="16">
    <source>
        <dbReference type="SAM" id="MobiDB-lite"/>
    </source>
</evidence>
<evidence type="ECO:0000256" key="7">
    <source>
        <dbReference type="ARBA" id="ARBA00022833"/>
    </source>
</evidence>
<evidence type="ECO:0000256" key="14">
    <source>
        <dbReference type="PIRSR" id="PIRSR634016-4"/>
    </source>
</evidence>
<dbReference type="PANTHER" id="PTHR11533:SF299">
    <property type="entry name" value="AMINOPEPTIDASE"/>
    <property type="match status" value="1"/>
</dbReference>
<comment type="cofactor">
    <cofactor evidence="13">
        <name>Zn(2+)</name>
        <dbReference type="ChEBI" id="CHEBI:29105"/>
    </cofactor>
    <text evidence="13">Binds 1 zinc ion per subunit.</text>
</comment>
<dbReference type="PRINTS" id="PR00756">
    <property type="entry name" value="ALADIPTASE"/>
</dbReference>
<dbReference type="STRING" id="1754192.A0A1Y1X154"/>
<protein>
    <recommendedName>
        <fullName evidence="23">Aminopeptidase</fullName>
    </recommendedName>
</protein>
<comment type="similarity">
    <text evidence="2">Belongs to the peptidase M1 family.</text>
</comment>
<feature type="compositionally biased region" description="Acidic residues" evidence="16">
    <location>
        <begin position="775"/>
        <end position="792"/>
    </location>
</feature>
<evidence type="ECO:0000256" key="4">
    <source>
        <dbReference type="ARBA" id="ARBA00022692"/>
    </source>
</evidence>
<evidence type="ECO:0000256" key="8">
    <source>
        <dbReference type="ARBA" id="ARBA00022989"/>
    </source>
</evidence>
<dbReference type="GO" id="GO:0006508">
    <property type="term" value="P:proteolysis"/>
    <property type="evidence" value="ECO:0007669"/>
    <property type="project" value="UniProtKB-KW"/>
</dbReference>
<dbReference type="OrthoDB" id="10031169at2759"/>
<evidence type="ECO:0000256" key="17">
    <source>
        <dbReference type="SAM" id="Phobius"/>
    </source>
</evidence>
<dbReference type="Pfam" id="PF17900">
    <property type="entry name" value="Peptidase_M1_N"/>
    <property type="match status" value="1"/>
</dbReference>
<evidence type="ECO:0000256" key="13">
    <source>
        <dbReference type="PIRSR" id="PIRSR634016-3"/>
    </source>
</evidence>
<dbReference type="InterPro" id="IPR034016">
    <property type="entry name" value="M1_APN-typ"/>
</dbReference>
<dbReference type="SUPFAM" id="SSF63737">
    <property type="entry name" value="Leukotriene A4 hydrolase N-terminal domain"/>
    <property type="match status" value="1"/>
</dbReference>
<dbReference type="GO" id="GO:0005737">
    <property type="term" value="C:cytoplasm"/>
    <property type="evidence" value="ECO:0007669"/>
    <property type="project" value="TreeGrafter"/>
</dbReference>
<evidence type="ECO:0000313" key="22">
    <source>
        <dbReference type="Proteomes" id="UP000193944"/>
    </source>
</evidence>
<dbReference type="Pfam" id="PF11838">
    <property type="entry name" value="ERAP1_C"/>
    <property type="match status" value="2"/>
</dbReference>
<dbReference type="GO" id="GO:0042277">
    <property type="term" value="F:peptide binding"/>
    <property type="evidence" value="ECO:0007669"/>
    <property type="project" value="TreeGrafter"/>
</dbReference>
<feature type="region of interest" description="Disordered" evidence="16">
    <location>
        <begin position="775"/>
        <end position="828"/>
    </location>
</feature>
<dbReference type="SUPFAM" id="SSF55486">
    <property type="entry name" value="Metalloproteases ('zincins'), catalytic domain"/>
    <property type="match status" value="1"/>
</dbReference>
<evidence type="ECO:0000256" key="9">
    <source>
        <dbReference type="ARBA" id="ARBA00023049"/>
    </source>
</evidence>
<evidence type="ECO:0000256" key="1">
    <source>
        <dbReference type="ARBA" id="ARBA00004167"/>
    </source>
</evidence>
<dbReference type="AlphaFoldDB" id="A0A1Y1X154"/>
<proteinExistence type="inferred from homology"/>
<evidence type="ECO:0000256" key="5">
    <source>
        <dbReference type="ARBA" id="ARBA00022723"/>
    </source>
</evidence>
<comment type="subcellular location">
    <subcellularLocation>
        <location evidence="1">Membrane</location>
        <topology evidence="1">Single-pass membrane protein</topology>
    </subcellularLocation>
</comment>
<keyword evidence="22" id="KW-1185">Reference proteome</keyword>
<dbReference type="InterPro" id="IPR045357">
    <property type="entry name" value="Aminopeptidase_N-like_N"/>
</dbReference>
<dbReference type="Pfam" id="PF01433">
    <property type="entry name" value="Peptidase_M1"/>
    <property type="match status" value="1"/>
</dbReference>
<evidence type="ECO:0000259" key="19">
    <source>
        <dbReference type="Pfam" id="PF11838"/>
    </source>
</evidence>
<evidence type="ECO:0000256" key="15">
    <source>
        <dbReference type="SAM" id="Coils"/>
    </source>
</evidence>
<reference evidence="21 22" key="2">
    <citation type="submission" date="2016-08" db="EMBL/GenBank/DDBJ databases">
        <title>Pervasive Adenine N6-methylation of Active Genes in Fungi.</title>
        <authorList>
            <consortium name="DOE Joint Genome Institute"/>
            <person name="Mondo S.J."/>
            <person name="Dannebaum R.O."/>
            <person name="Kuo R.C."/>
            <person name="Labutti K."/>
            <person name="Haridas S."/>
            <person name="Kuo A."/>
            <person name="Salamov A."/>
            <person name="Ahrendt S.R."/>
            <person name="Lipzen A."/>
            <person name="Sullivan W."/>
            <person name="Andreopoulos W.B."/>
            <person name="Clum A."/>
            <person name="Lindquist E."/>
            <person name="Daum C."/>
            <person name="Ramamoorthy G.K."/>
            <person name="Gryganskyi A."/>
            <person name="Culley D."/>
            <person name="Magnuson J.K."/>
            <person name="James T.Y."/>
            <person name="O'Malley M.A."/>
            <person name="Stajich J.E."/>
            <person name="Spatafora J.W."/>
            <person name="Visel A."/>
            <person name="Grigoriev I.V."/>
        </authorList>
    </citation>
    <scope>NUCLEOTIDE SEQUENCE [LARGE SCALE GENOMIC DNA]</scope>
    <source>
        <strain evidence="21 22">S4</strain>
    </source>
</reference>
<dbReference type="Gene3D" id="1.25.50.20">
    <property type="match status" value="2"/>
</dbReference>
<dbReference type="Gene3D" id="2.60.40.1730">
    <property type="entry name" value="tricorn interacting facor f3 domain"/>
    <property type="match status" value="1"/>
</dbReference>
<feature type="domain" description="Aminopeptidase N-like N-terminal" evidence="20">
    <location>
        <begin position="104"/>
        <end position="287"/>
    </location>
</feature>
<evidence type="ECO:0000256" key="11">
    <source>
        <dbReference type="ARBA" id="ARBA00023180"/>
    </source>
</evidence>
<feature type="binding site" evidence="13">
    <location>
        <position position="397"/>
    </location>
    <ligand>
        <name>Zn(2+)</name>
        <dbReference type="ChEBI" id="CHEBI:29105"/>
        <note>catalytic</note>
    </ligand>
</feature>
<keyword evidence="7 13" id="KW-0862">Zinc</keyword>
<comment type="caution">
    <text evidence="21">The sequence shown here is derived from an EMBL/GenBank/DDBJ whole genome shotgun (WGS) entry which is preliminary data.</text>
</comment>
<dbReference type="GO" id="GO:0005615">
    <property type="term" value="C:extracellular space"/>
    <property type="evidence" value="ECO:0007669"/>
    <property type="project" value="TreeGrafter"/>
</dbReference>
<reference evidence="21 22" key="1">
    <citation type="submission" date="2016-08" db="EMBL/GenBank/DDBJ databases">
        <title>A Parts List for Fungal Cellulosomes Revealed by Comparative Genomics.</title>
        <authorList>
            <consortium name="DOE Joint Genome Institute"/>
            <person name="Haitjema C.H."/>
            <person name="Gilmore S.P."/>
            <person name="Henske J.K."/>
            <person name="Solomon K.V."/>
            <person name="De Groot R."/>
            <person name="Kuo A."/>
            <person name="Mondo S.J."/>
            <person name="Salamov A.A."/>
            <person name="Labutti K."/>
            <person name="Zhao Z."/>
            <person name="Chiniquy J."/>
            <person name="Barry K."/>
            <person name="Brewer H.M."/>
            <person name="Purvine S.O."/>
            <person name="Wright A.T."/>
            <person name="Boxma B."/>
            <person name="Van Alen T."/>
            <person name="Hackstein J.H."/>
            <person name="Baker S.E."/>
            <person name="Grigoriev I.V."/>
            <person name="O'Malley M.A."/>
        </authorList>
    </citation>
    <scope>NUCLEOTIDE SEQUENCE [LARGE SCALE GENOMIC DNA]</scope>
    <source>
        <strain evidence="21 22">S4</strain>
    </source>
</reference>
<feature type="site" description="Transition state stabilizer" evidence="14">
    <location>
        <position position="479"/>
    </location>
</feature>
<dbReference type="InterPro" id="IPR024571">
    <property type="entry name" value="ERAP1-like_C_dom"/>
</dbReference>
<dbReference type="GO" id="GO:0070006">
    <property type="term" value="F:metalloaminopeptidase activity"/>
    <property type="evidence" value="ECO:0007669"/>
    <property type="project" value="TreeGrafter"/>
</dbReference>
<dbReference type="Gene3D" id="1.10.390.10">
    <property type="entry name" value="Neutral Protease Domain 2"/>
    <property type="match status" value="1"/>
</dbReference>
<dbReference type="GO" id="GO:0016020">
    <property type="term" value="C:membrane"/>
    <property type="evidence" value="ECO:0007669"/>
    <property type="project" value="UniProtKB-SubCell"/>
</dbReference>
<keyword evidence="9" id="KW-0482">Metalloprotease</keyword>
<evidence type="ECO:0000313" key="21">
    <source>
        <dbReference type="EMBL" id="ORX79537.1"/>
    </source>
</evidence>
<organism evidence="21 22">
    <name type="scientific">Anaeromyces robustus</name>
    <dbReference type="NCBI Taxonomy" id="1754192"/>
    <lineage>
        <taxon>Eukaryota</taxon>
        <taxon>Fungi</taxon>
        <taxon>Fungi incertae sedis</taxon>
        <taxon>Chytridiomycota</taxon>
        <taxon>Chytridiomycota incertae sedis</taxon>
        <taxon>Neocallimastigomycetes</taxon>
        <taxon>Neocallimastigales</taxon>
        <taxon>Neocallimastigaceae</taxon>
        <taxon>Anaeromyces</taxon>
    </lineage>
</organism>
<dbReference type="InterPro" id="IPR027268">
    <property type="entry name" value="Peptidase_M4/M1_CTD_sf"/>
</dbReference>
<dbReference type="GO" id="GO:0008270">
    <property type="term" value="F:zinc ion binding"/>
    <property type="evidence" value="ECO:0007669"/>
    <property type="project" value="InterPro"/>
</dbReference>
<evidence type="ECO:0000259" key="18">
    <source>
        <dbReference type="Pfam" id="PF01433"/>
    </source>
</evidence>
<keyword evidence="15" id="KW-0175">Coiled coil</keyword>
<feature type="domain" description="Peptidase M1 membrane alanine aminopeptidase" evidence="18">
    <location>
        <begin position="321"/>
        <end position="543"/>
    </location>
</feature>
<keyword evidence="4 17" id="KW-0812">Transmembrane</keyword>
<keyword evidence="10 17" id="KW-0472">Membrane</keyword>
<feature type="domain" description="ERAP1-like C-terminal" evidence="19">
    <location>
        <begin position="656"/>
        <end position="780"/>
    </location>
</feature>
<feature type="binding site" evidence="13">
    <location>
        <position position="416"/>
    </location>
    <ligand>
        <name>Zn(2+)</name>
        <dbReference type="ChEBI" id="CHEBI:29105"/>
        <note>catalytic</note>
    </ligand>
</feature>
<keyword evidence="5 13" id="KW-0479">Metal-binding</keyword>
<dbReference type="InterPro" id="IPR001930">
    <property type="entry name" value="Peptidase_M1"/>
</dbReference>
<dbReference type="InterPro" id="IPR050344">
    <property type="entry name" value="Peptidase_M1_aminopeptidases"/>
</dbReference>
<feature type="compositionally biased region" description="Acidic residues" evidence="16">
    <location>
        <begin position="800"/>
        <end position="813"/>
    </location>
</feature>
<dbReference type="FunFam" id="2.60.40.1730:FF:000002">
    <property type="entry name" value="Aminopeptidase"/>
    <property type="match status" value="1"/>
</dbReference>
<gene>
    <name evidence="21" type="ORF">BCR32DRAFT_221594</name>
</gene>
<dbReference type="CDD" id="cd09601">
    <property type="entry name" value="M1_APN-Q_like"/>
    <property type="match status" value="1"/>
</dbReference>
<dbReference type="Proteomes" id="UP000193944">
    <property type="component" value="Unassembled WGS sequence"/>
</dbReference>
<evidence type="ECO:0000256" key="3">
    <source>
        <dbReference type="ARBA" id="ARBA00022670"/>
    </source>
</evidence>
<sequence>MSNSQLEKLLPEEGSNFEEFTDAENIERDEDGVWIESDYSRYNGSFLDKVNMFFRMHWHTLRRPVIYSVTSILLFFIFFVPVLNHKITTKPIYSDIRLPKTVIPTAYRLDFSTSLENVSFNGIAEIDVEVKEETDFIVIHSHKLNLSNIKIINGKKKWKAKSIKFDEKNQYAILQFNTLLKPETNYTLTMQYSGILSDDMSGYYLSKYGNSDNPSYLATTQFESTSARKAFPCFDEPEFKATFQLNMTVGAGLTAISNMNVVDIEKIKNSEKKKYIFANSTKMSTYLVAFIVSNFKSITKNNKGIDISVYARPEQIESTEYALEVASKILKFYESTYDIPYPLPKLDLVAIPDFEAGAMENWGLITFRETALLYDEKKASSINKQYVATVVAHELAHQWFGNLVTMKWWDDLWLNEGFAEFMEYLGVNAAEPEWGMEYHWYYMDVLKAFKTDSSHHTHPIYAEVKDPDEISGLFDDISYSKGSSVIRMIESWLNNINSKQVKRDLISYSNNYFFNRIHKYLSLYQYNNAETKQLWDALESYDKDGEPLMHVSETMGTFINQGGYPIVMMKENKEENNVSLSQERYFVNHMELINDKAPADNSTWIIPYSYLVFSNATGKPEIIENKSITLKEETTIPLPRILRKRDQDDSTTIKLFVKGNTDQTGFYKVQYDDESIQIACEWLKSDLYFMPAIDRAGFLYDIASQLFNGRTENPEVILDCFNFLKNEKSNVVWQSAIDILKQFIKNFDINASYGNVKKYIISLIQNIANDIGWEEKDENDNNNNDNNDDDKGDGDKIDDGNDDDNNDNNDNDDPSIIYNQSNDTQSRKKINVTVEKDNESMKKVNNELRENIKREESNIPTEDNTVHNRSQLRSAILGLACVVGEKKIKTQALSYFEQIKNGTFTKNFDEDIMSVIYSTGIRYGNENEFNYIFEEYKKETSVQRKDMLKDSLASVTLPFLQEKLFELSISSEIREQDTNFLLMRLIRNVGSSAARLCWIFVKEHWDSYFIDRFPNGTAGFSRLLGTISEYLNNKELFDEILDWIDGKDNPKRVVPPNSKALVKRGVEFGRAYNYWTKHEKYGEVVAKWLKENFENKKYITD</sequence>
<feature type="transmembrane region" description="Helical" evidence="17">
    <location>
        <begin position="65"/>
        <end position="83"/>
    </location>
</feature>
<dbReference type="GO" id="GO:0043171">
    <property type="term" value="P:peptide catabolic process"/>
    <property type="evidence" value="ECO:0007669"/>
    <property type="project" value="TreeGrafter"/>
</dbReference>
<feature type="coiled-coil region" evidence="15">
    <location>
        <begin position="831"/>
        <end position="858"/>
    </location>
</feature>
<evidence type="ECO:0000256" key="10">
    <source>
        <dbReference type="ARBA" id="ARBA00023136"/>
    </source>
</evidence>
<dbReference type="FunFam" id="1.10.390.10:FF:000016">
    <property type="entry name" value="Glutamyl aminopeptidase"/>
    <property type="match status" value="1"/>
</dbReference>
<evidence type="ECO:0000256" key="12">
    <source>
        <dbReference type="PIRSR" id="PIRSR634016-1"/>
    </source>
</evidence>
<evidence type="ECO:0000256" key="6">
    <source>
        <dbReference type="ARBA" id="ARBA00022801"/>
    </source>
</evidence>
<dbReference type="PANTHER" id="PTHR11533">
    <property type="entry name" value="PROTEASE M1 ZINC METALLOPROTEASE"/>
    <property type="match status" value="1"/>
</dbReference>
<keyword evidence="8 17" id="KW-1133">Transmembrane helix</keyword>
<keyword evidence="3" id="KW-0645">Protease</keyword>
<keyword evidence="11" id="KW-0325">Glycoprotein</keyword>